<accession>A0ABY4FFM2</accession>
<feature type="region of interest" description="Disordered" evidence="1">
    <location>
        <begin position="1"/>
        <end position="55"/>
    </location>
</feature>
<sequence length="179" mass="19878">MAISTDKISERKAASAAEATPTAHAVKRPTGLLNNRSDAAVQRRLQEKADDSPQVRQLQAYQAMADNRTQPAAQAVVQRASFFTGPEEQQARYNTEKFADFAELEKLAQSLLEKEDKNGVKSLIEALQRDIKPAVNKRSTWAQKNQAGIEKLLAHLTQGGAAPNCPRHRRPKLSRLIWP</sequence>
<feature type="compositionally biased region" description="Basic and acidic residues" evidence="1">
    <location>
        <begin position="44"/>
        <end position="53"/>
    </location>
</feature>
<dbReference type="EMBL" id="CP095049">
    <property type="protein sequence ID" value="UOQ55429.1"/>
    <property type="molecule type" value="Genomic_DNA"/>
</dbReference>
<reference evidence="2 3" key="1">
    <citation type="submission" date="2022-04" db="EMBL/GenBank/DDBJ databases">
        <title>Hymenobacter sp. isolated from the air.</title>
        <authorList>
            <person name="Won M."/>
            <person name="Lee C.-M."/>
            <person name="Woen H.-Y."/>
            <person name="Kwon S.-W."/>
        </authorList>
    </citation>
    <scope>NUCLEOTIDE SEQUENCE [LARGE SCALE GENOMIC DNA]</scope>
    <source>
        <strain evidence="3">5116 S-27</strain>
    </source>
</reference>
<evidence type="ECO:0000313" key="2">
    <source>
        <dbReference type="EMBL" id="UOQ55429.1"/>
    </source>
</evidence>
<evidence type="ECO:0000256" key="1">
    <source>
        <dbReference type="SAM" id="MobiDB-lite"/>
    </source>
</evidence>
<protein>
    <submittedName>
        <fullName evidence="2">Uncharacterized protein</fullName>
    </submittedName>
</protein>
<evidence type="ECO:0000313" key="3">
    <source>
        <dbReference type="Proteomes" id="UP000831785"/>
    </source>
</evidence>
<name>A0ABY4FFM2_9BACT</name>
<keyword evidence="3" id="KW-1185">Reference proteome</keyword>
<proteinExistence type="predicted"/>
<organism evidence="2 3">
    <name type="scientific">Hymenobacter cellulosivorans</name>
    <dbReference type="NCBI Taxonomy" id="2932249"/>
    <lineage>
        <taxon>Bacteria</taxon>
        <taxon>Pseudomonadati</taxon>
        <taxon>Bacteroidota</taxon>
        <taxon>Cytophagia</taxon>
        <taxon>Cytophagales</taxon>
        <taxon>Hymenobacteraceae</taxon>
        <taxon>Hymenobacter</taxon>
    </lineage>
</organism>
<dbReference type="Proteomes" id="UP000831785">
    <property type="component" value="Chromosome"/>
</dbReference>
<gene>
    <name evidence="2" type="ORF">MUN80_11880</name>
</gene>
<feature type="compositionally biased region" description="Low complexity" evidence="1">
    <location>
        <begin position="14"/>
        <end position="24"/>
    </location>
</feature>
<dbReference type="RefSeq" id="WP_244724156.1">
    <property type="nucleotide sequence ID" value="NZ_CP095049.1"/>
</dbReference>